<keyword evidence="2" id="KW-1133">Transmembrane helix</keyword>
<evidence type="ECO:0000256" key="1">
    <source>
        <dbReference type="SAM" id="MobiDB-lite"/>
    </source>
</evidence>
<gene>
    <name evidence="3" type="ORF">CR492_18205</name>
</gene>
<sequence>MSVTGAPADPRQSEAGFTLFEALVAVAMMGLILSILGAITAQWLPRWRAGYHRIEQAELVSLALDRVTSDLAAAEYMTPIGDPGILFYGSADAVTFVRAPIGPRPSTGPVPTGLEIIKIAGGEDGGLSRSRAVFTPQASLGAKSEDFEFSDKTLLLRPPLKVSFGFAGADRIWTEAWTDSNRLPAAVRITVRDGPSDEILAASTAALIHINAPASCAATGAGTQCLSEPGKAREPAAPNSSSPAGSPPAHGAVL</sequence>
<dbReference type="AlphaFoldDB" id="A0A2J7TCL3"/>
<keyword evidence="2" id="KW-0812">Transmembrane</keyword>
<proteinExistence type="predicted"/>
<evidence type="ECO:0000313" key="4">
    <source>
        <dbReference type="Proteomes" id="UP000236286"/>
    </source>
</evidence>
<evidence type="ECO:0000256" key="2">
    <source>
        <dbReference type="SAM" id="Phobius"/>
    </source>
</evidence>
<feature type="transmembrane region" description="Helical" evidence="2">
    <location>
        <begin position="20"/>
        <end position="44"/>
    </location>
</feature>
<accession>A0A2J7TCL3</accession>
<keyword evidence="2" id="KW-0472">Membrane</keyword>
<dbReference type="OrthoDB" id="7958789at2"/>
<dbReference type="Pfam" id="PF07963">
    <property type="entry name" value="N_methyl"/>
    <property type="match status" value="1"/>
</dbReference>
<name>A0A2J7TCL3_METSI</name>
<protein>
    <submittedName>
        <fullName evidence="3">General secretion pathway protein GspJ</fullName>
    </submittedName>
</protein>
<dbReference type="RefSeq" id="WP_102845156.1">
    <property type="nucleotide sequence ID" value="NZ_PDZR01000030.1"/>
</dbReference>
<dbReference type="InterPro" id="IPR012902">
    <property type="entry name" value="N_methyl_site"/>
</dbReference>
<feature type="compositionally biased region" description="Low complexity" evidence="1">
    <location>
        <begin position="235"/>
        <end position="254"/>
    </location>
</feature>
<feature type="region of interest" description="Disordered" evidence="1">
    <location>
        <begin position="221"/>
        <end position="254"/>
    </location>
</feature>
<evidence type="ECO:0000313" key="3">
    <source>
        <dbReference type="EMBL" id="PNG24502.1"/>
    </source>
</evidence>
<comment type="caution">
    <text evidence="3">The sequence shown here is derived from an EMBL/GenBank/DDBJ whole genome shotgun (WGS) entry which is preliminary data.</text>
</comment>
<dbReference type="EMBL" id="PDZR01000030">
    <property type="protein sequence ID" value="PNG24502.1"/>
    <property type="molecule type" value="Genomic_DNA"/>
</dbReference>
<dbReference type="Proteomes" id="UP000236286">
    <property type="component" value="Unassembled WGS sequence"/>
</dbReference>
<reference evidence="3 4" key="1">
    <citation type="submission" date="2017-10" db="EMBL/GenBank/DDBJ databases">
        <title>Genome announcement of Methylocella silvestris TVC from permafrost.</title>
        <authorList>
            <person name="Wang J."/>
            <person name="Geng K."/>
            <person name="Ul-Haque F."/>
            <person name="Crombie A.T."/>
            <person name="Street L.E."/>
            <person name="Wookey P.A."/>
            <person name="Murrell J.C."/>
            <person name="Pratscher J."/>
        </authorList>
    </citation>
    <scope>NUCLEOTIDE SEQUENCE [LARGE SCALE GENOMIC DNA]</scope>
    <source>
        <strain evidence="3 4">TVC</strain>
    </source>
</reference>
<organism evidence="3 4">
    <name type="scientific">Methylocella silvestris</name>
    <dbReference type="NCBI Taxonomy" id="199596"/>
    <lineage>
        <taxon>Bacteria</taxon>
        <taxon>Pseudomonadati</taxon>
        <taxon>Pseudomonadota</taxon>
        <taxon>Alphaproteobacteria</taxon>
        <taxon>Hyphomicrobiales</taxon>
        <taxon>Beijerinckiaceae</taxon>
        <taxon>Methylocella</taxon>
    </lineage>
</organism>